<dbReference type="PANTHER" id="PTHR47481">
    <property type="match status" value="1"/>
</dbReference>
<sequence>AVALELDFTSTRMEDFPNISAYCQHLKQLSDQLKNVGAPVSDQRLVLQLVFGLSEPYRGVARLICQSNPLPSFFQARSMLTLEESGLAKMHST</sequence>
<feature type="non-terminal residue" evidence="1">
    <location>
        <position position="93"/>
    </location>
</feature>
<evidence type="ECO:0000313" key="1">
    <source>
        <dbReference type="EMBL" id="MCI56594.1"/>
    </source>
</evidence>
<keyword evidence="1" id="KW-0416">Keratin</keyword>
<dbReference type="GO" id="GO:0005882">
    <property type="term" value="C:intermediate filament"/>
    <property type="evidence" value="ECO:0007669"/>
    <property type="project" value="UniProtKB-KW"/>
</dbReference>
<reference evidence="1 2" key="1">
    <citation type="journal article" date="2018" name="Front. Plant Sci.">
        <title>Red Clover (Trifolium pratense) and Zigzag Clover (T. medium) - A Picture of Genomic Similarities and Differences.</title>
        <authorList>
            <person name="Dluhosova J."/>
            <person name="Istvanek J."/>
            <person name="Nedelnik J."/>
            <person name="Repkova J."/>
        </authorList>
    </citation>
    <scope>NUCLEOTIDE SEQUENCE [LARGE SCALE GENOMIC DNA]</scope>
    <source>
        <strain evidence="2">cv. 10/8</strain>
        <tissue evidence="1">Leaf</tissue>
    </source>
</reference>
<accession>A0A392T7V9</accession>
<dbReference type="PANTHER" id="PTHR47481:SF10">
    <property type="entry name" value="COPIA-LIKE POLYPROTEIN_RETROTRANSPOSON"/>
    <property type="match status" value="1"/>
</dbReference>
<dbReference type="EMBL" id="LXQA010514825">
    <property type="protein sequence ID" value="MCI56594.1"/>
    <property type="molecule type" value="Genomic_DNA"/>
</dbReference>
<name>A0A392T7V9_9FABA</name>
<dbReference type="Pfam" id="PF14223">
    <property type="entry name" value="Retrotran_gag_2"/>
    <property type="match status" value="1"/>
</dbReference>
<proteinExistence type="predicted"/>
<protein>
    <submittedName>
        <fullName evidence="1">Keratin type I cytoskeletal 9-like</fullName>
    </submittedName>
</protein>
<comment type="caution">
    <text evidence="1">The sequence shown here is derived from an EMBL/GenBank/DDBJ whole genome shotgun (WGS) entry which is preliminary data.</text>
</comment>
<feature type="non-terminal residue" evidence="1">
    <location>
        <position position="1"/>
    </location>
</feature>
<evidence type="ECO:0000313" key="2">
    <source>
        <dbReference type="Proteomes" id="UP000265520"/>
    </source>
</evidence>
<organism evidence="1 2">
    <name type="scientific">Trifolium medium</name>
    <dbReference type="NCBI Taxonomy" id="97028"/>
    <lineage>
        <taxon>Eukaryota</taxon>
        <taxon>Viridiplantae</taxon>
        <taxon>Streptophyta</taxon>
        <taxon>Embryophyta</taxon>
        <taxon>Tracheophyta</taxon>
        <taxon>Spermatophyta</taxon>
        <taxon>Magnoliopsida</taxon>
        <taxon>eudicotyledons</taxon>
        <taxon>Gunneridae</taxon>
        <taxon>Pentapetalae</taxon>
        <taxon>rosids</taxon>
        <taxon>fabids</taxon>
        <taxon>Fabales</taxon>
        <taxon>Fabaceae</taxon>
        <taxon>Papilionoideae</taxon>
        <taxon>50 kb inversion clade</taxon>
        <taxon>NPAAA clade</taxon>
        <taxon>Hologalegina</taxon>
        <taxon>IRL clade</taxon>
        <taxon>Trifolieae</taxon>
        <taxon>Trifolium</taxon>
    </lineage>
</organism>
<dbReference type="AlphaFoldDB" id="A0A392T7V9"/>
<keyword evidence="2" id="KW-1185">Reference proteome</keyword>
<dbReference type="Proteomes" id="UP000265520">
    <property type="component" value="Unassembled WGS sequence"/>
</dbReference>